<accession>A0ABR0NH54</accession>
<feature type="compositionally biased region" description="Basic and acidic residues" evidence="1">
    <location>
        <begin position="160"/>
        <end position="170"/>
    </location>
</feature>
<evidence type="ECO:0000313" key="3">
    <source>
        <dbReference type="Proteomes" id="UP001358586"/>
    </source>
</evidence>
<feature type="region of interest" description="Disordered" evidence="1">
    <location>
        <begin position="95"/>
        <end position="170"/>
    </location>
</feature>
<protein>
    <submittedName>
        <fullName evidence="2">Uncharacterized protein</fullName>
    </submittedName>
</protein>
<sequence length="170" mass="18805">MVVDVRYKAIKNFIYYEGRLDFSEGVSVCYDNSSFIAMINHIRNIGSIHIYVEHEVDTPNVLEDVMLLLTIMERELNSGAEIPTCNEELKSRAELPNYNEELNSEGREPFTKLGGESNTGSELDGSSGVCVKSGEQNSKSRRSTDTTTSLGSEEILGASSKDEVVRSIKA</sequence>
<dbReference type="EMBL" id="JARKNE010000010">
    <property type="protein sequence ID" value="KAK5794170.1"/>
    <property type="molecule type" value="Genomic_DNA"/>
</dbReference>
<dbReference type="Proteomes" id="UP001358586">
    <property type="component" value="Chromosome 10"/>
</dbReference>
<proteinExistence type="predicted"/>
<gene>
    <name evidence="2" type="ORF">PVK06_035379</name>
</gene>
<reference evidence="2 3" key="1">
    <citation type="submission" date="2023-03" db="EMBL/GenBank/DDBJ databases">
        <title>WGS of Gossypium arboreum.</title>
        <authorList>
            <person name="Yu D."/>
        </authorList>
    </citation>
    <scope>NUCLEOTIDE SEQUENCE [LARGE SCALE GENOMIC DNA]</scope>
    <source>
        <tissue evidence="2">Leaf</tissue>
    </source>
</reference>
<name>A0ABR0NH54_GOSAR</name>
<evidence type="ECO:0000313" key="2">
    <source>
        <dbReference type="EMBL" id="KAK5794170.1"/>
    </source>
</evidence>
<comment type="caution">
    <text evidence="2">The sequence shown here is derived from an EMBL/GenBank/DDBJ whole genome shotgun (WGS) entry which is preliminary data.</text>
</comment>
<keyword evidence="3" id="KW-1185">Reference proteome</keyword>
<evidence type="ECO:0000256" key="1">
    <source>
        <dbReference type="SAM" id="MobiDB-lite"/>
    </source>
</evidence>
<organism evidence="2 3">
    <name type="scientific">Gossypium arboreum</name>
    <name type="common">Tree cotton</name>
    <name type="synonym">Gossypium nanking</name>
    <dbReference type="NCBI Taxonomy" id="29729"/>
    <lineage>
        <taxon>Eukaryota</taxon>
        <taxon>Viridiplantae</taxon>
        <taxon>Streptophyta</taxon>
        <taxon>Embryophyta</taxon>
        <taxon>Tracheophyta</taxon>
        <taxon>Spermatophyta</taxon>
        <taxon>Magnoliopsida</taxon>
        <taxon>eudicotyledons</taxon>
        <taxon>Gunneridae</taxon>
        <taxon>Pentapetalae</taxon>
        <taxon>rosids</taxon>
        <taxon>malvids</taxon>
        <taxon>Malvales</taxon>
        <taxon>Malvaceae</taxon>
        <taxon>Malvoideae</taxon>
        <taxon>Gossypium</taxon>
    </lineage>
</organism>